<evidence type="ECO:0000313" key="3">
    <source>
        <dbReference type="Proteomes" id="UP001063698"/>
    </source>
</evidence>
<dbReference type="KEGG" id="ipc:IPA_06475"/>
<dbReference type="Gene3D" id="3.40.50.1010">
    <property type="entry name" value="5'-nuclease"/>
    <property type="match status" value="1"/>
</dbReference>
<dbReference type="Proteomes" id="UP001063698">
    <property type="component" value="Chromosome"/>
</dbReference>
<dbReference type="AlphaFoldDB" id="A0A977K9T1"/>
<dbReference type="EMBL" id="CP006868">
    <property type="protein sequence ID" value="UXD21664.1"/>
    <property type="molecule type" value="Genomic_DNA"/>
</dbReference>
<name>A0A977K9T1_9CREN</name>
<proteinExistence type="predicted"/>
<organism evidence="2 3">
    <name type="scientific">Ignicoccus pacificus DSM 13166</name>
    <dbReference type="NCBI Taxonomy" id="940294"/>
    <lineage>
        <taxon>Archaea</taxon>
        <taxon>Thermoproteota</taxon>
        <taxon>Thermoprotei</taxon>
        <taxon>Desulfurococcales</taxon>
        <taxon>Desulfurococcaceae</taxon>
        <taxon>Ignicoccus</taxon>
    </lineage>
</organism>
<evidence type="ECO:0000259" key="1">
    <source>
        <dbReference type="Pfam" id="PF01850"/>
    </source>
</evidence>
<dbReference type="SUPFAM" id="SSF88723">
    <property type="entry name" value="PIN domain-like"/>
    <property type="match status" value="1"/>
</dbReference>
<sequence length="134" mass="15374">MRGSKVTLDASVLIEIALGKPDVIDYVLNNYDLLYASRLSLVETYYVICRGLGREEAEKRISLISKALSIVEAEKVWKEVGECKCKYPISLGDCFTLSTSKYLNSEALFLKREKEIEKVLSQLKQEFRIAFIYY</sequence>
<dbReference type="InterPro" id="IPR002716">
    <property type="entry name" value="PIN_dom"/>
</dbReference>
<gene>
    <name evidence="2" type="ORF">IPA_06475</name>
</gene>
<protein>
    <submittedName>
        <fullName evidence="2">VapC-type toxin</fullName>
    </submittedName>
</protein>
<feature type="domain" description="PIN" evidence="1">
    <location>
        <begin position="7"/>
        <end position="108"/>
    </location>
</feature>
<accession>A0A977K9T1</accession>
<reference evidence="2" key="1">
    <citation type="submission" date="2013-11" db="EMBL/GenBank/DDBJ databases">
        <title>Comparative genomics of Ignicoccus.</title>
        <authorList>
            <person name="Podar M."/>
        </authorList>
    </citation>
    <scope>NUCLEOTIDE SEQUENCE</scope>
    <source>
        <strain evidence="2">DSM 13166</strain>
    </source>
</reference>
<keyword evidence="3" id="KW-1185">Reference proteome</keyword>
<evidence type="ECO:0000313" key="2">
    <source>
        <dbReference type="EMBL" id="UXD21664.1"/>
    </source>
</evidence>
<dbReference type="InterPro" id="IPR029060">
    <property type="entry name" value="PIN-like_dom_sf"/>
</dbReference>
<dbReference type="Pfam" id="PF01850">
    <property type="entry name" value="PIN"/>
    <property type="match status" value="1"/>
</dbReference>